<proteinExistence type="predicted"/>
<evidence type="ECO:0000313" key="5">
    <source>
        <dbReference type="EMBL" id="MBL7627736.1"/>
    </source>
</evidence>
<organism evidence="5 6">
    <name type="scientific">Frankia nepalensis</name>
    <dbReference type="NCBI Taxonomy" id="1836974"/>
    <lineage>
        <taxon>Bacteria</taxon>
        <taxon>Bacillati</taxon>
        <taxon>Actinomycetota</taxon>
        <taxon>Actinomycetes</taxon>
        <taxon>Frankiales</taxon>
        <taxon>Frankiaceae</taxon>
        <taxon>Frankia</taxon>
    </lineage>
</organism>
<dbReference type="InterPro" id="IPR050955">
    <property type="entry name" value="Plant_Biomass_Hydrol_Est"/>
</dbReference>
<dbReference type="EMBL" id="JAEACQ010000163">
    <property type="protein sequence ID" value="MBL7627736.1"/>
    <property type="molecule type" value="Genomic_DNA"/>
</dbReference>
<evidence type="ECO:0000256" key="3">
    <source>
        <dbReference type="SAM" id="SignalP"/>
    </source>
</evidence>
<evidence type="ECO:0000313" key="6">
    <source>
        <dbReference type="Proteomes" id="UP000604475"/>
    </source>
</evidence>
<dbReference type="PANTHER" id="PTHR43037">
    <property type="entry name" value="UNNAMED PRODUCT-RELATED"/>
    <property type="match status" value="1"/>
</dbReference>
<dbReference type="SUPFAM" id="SSF53474">
    <property type="entry name" value="alpha/beta-Hydrolases"/>
    <property type="match status" value="1"/>
</dbReference>
<evidence type="ECO:0000256" key="2">
    <source>
        <dbReference type="SAM" id="MobiDB-lite"/>
    </source>
</evidence>
<reference evidence="5" key="1">
    <citation type="submission" date="2020-12" db="EMBL/GenBank/DDBJ databases">
        <title>Genomic characterization of non-nitrogen-fixing Frankia strains.</title>
        <authorList>
            <person name="Carlos-Shanley C."/>
            <person name="Guerra T."/>
            <person name="Hahn D."/>
        </authorList>
    </citation>
    <scope>NUCLEOTIDE SEQUENCE</scope>
    <source>
        <strain evidence="5">CN6</strain>
    </source>
</reference>
<protein>
    <submittedName>
        <fullName evidence="5">Prolyl oligopeptidase family serine peptidase</fullName>
    </submittedName>
</protein>
<feature type="signal peptide" evidence="3">
    <location>
        <begin position="1"/>
        <end position="29"/>
    </location>
</feature>
<evidence type="ECO:0000256" key="1">
    <source>
        <dbReference type="ARBA" id="ARBA00022729"/>
    </source>
</evidence>
<dbReference type="RefSeq" id="WP_203007510.1">
    <property type="nucleotide sequence ID" value="NZ_JADWYU010000082.1"/>
</dbReference>
<feature type="region of interest" description="Disordered" evidence="2">
    <location>
        <begin position="40"/>
        <end position="64"/>
    </location>
</feature>
<dbReference type="Pfam" id="PF02230">
    <property type="entry name" value="Abhydrolase_2"/>
    <property type="match status" value="1"/>
</dbReference>
<dbReference type="Proteomes" id="UP000604475">
    <property type="component" value="Unassembled WGS sequence"/>
</dbReference>
<dbReference type="InterPro" id="IPR029058">
    <property type="entry name" value="AB_hydrolase_fold"/>
</dbReference>
<sequence length="386" mass="38966">MGDVSAVRRRRAVTVWLLSLALVTPAVSAGCGAILDEDPSSAGAGGGPSPAAAAVATQTSGPDAYERSGRAGDFRLVLPGPETAGPYPLVIALHSLYHDGSETTGWGLEQLARTAGFAMVSPDGVGKSWNAGTCCDTAVKTGVDDVAWLHALIQHLKTNYPIDPARVIIIGLSNGGMMAYRYACEHPEDLAGIAVVAGSLQQLDCRPDAPVSVVSVHGGKDGHVPAAGADWQPTLGTPVTSTARSLLPFREVARCPTTTGLGDVMGTGADGAPRLSDTLSAGGAAVTPVQIRAALASLGLPAPAGVPAPATPSAGVTAPALVPVDPATSPAYAIRTETTCATGARVVDYYLPDADHGWPGALGPSAFATASVIWQLLGSARAHPAR</sequence>
<keyword evidence="1 3" id="KW-0732">Signal</keyword>
<dbReference type="AlphaFoldDB" id="A0A937URG6"/>
<feature type="domain" description="Phospholipase/carboxylesterase/thioesterase" evidence="4">
    <location>
        <begin position="149"/>
        <end position="227"/>
    </location>
</feature>
<evidence type="ECO:0000259" key="4">
    <source>
        <dbReference type="Pfam" id="PF02230"/>
    </source>
</evidence>
<accession>A0A937URG6</accession>
<keyword evidence="6" id="KW-1185">Reference proteome</keyword>
<comment type="caution">
    <text evidence="5">The sequence shown here is derived from an EMBL/GenBank/DDBJ whole genome shotgun (WGS) entry which is preliminary data.</text>
</comment>
<dbReference type="PANTHER" id="PTHR43037:SF1">
    <property type="entry name" value="BLL1128 PROTEIN"/>
    <property type="match status" value="1"/>
</dbReference>
<dbReference type="GO" id="GO:0016787">
    <property type="term" value="F:hydrolase activity"/>
    <property type="evidence" value="ECO:0007669"/>
    <property type="project" value="InterPro"/>
</dbReference>
<dbReference type="InterPro" id="IPR003140">
    <property type="entry name" value="PLipase/COase/thioEstase"/>
</dbReference>
<dbReference type="Gene3D" id="3.40.50.1820">
    <property type="entry name" value="alpha/beta hydrolase"/>
    <property type="match status" value="1"/>
</dbReference>
<gene>
    <name evidence="5" type="ORF">I7412_11265</name>
</gene>
<name>A0A937URG6_9ACTN</name>
<feature type="chain" id="PRO_5039030101" evidence="3">
    <location>
        <begin position="30"/>
        <end position="386"/>
    </location>
</feature>